<dbReference type="HAMAP" id="MF_01940">
    <property type="entry name" value="RNA_CPDase"/>
    <property type="match status" value="1"/>
</dbReference>
<evidence type="ECO:0000313" key="3">
    <source>
        <dbReference type="EMBL" id="NIZ61139.1"/>
    </source>
</evidence>
<dbReference type="NCBIfam" id="TIGR02258">
    <property type="entry name" value="2_5_ligase"/>
    <property type="match status" value="1"/>
</dbReference>
<dbReference type="InterPro" id="IPR009097">
    <property type="entry name" value="Cyclic_Pdiesterase"/>
</dbReference>
<comment type="similarity">
    <text evidence="2">Belongs to the 2H phosphoesterase superfamily. ThpR family.</text>
</comment>
<evidence type="ECO:0000313" key="4">
    <source>
        <dbReference type="Proteomes" id="UP001429564"/>
    </source>
</evidence>
<dbReference type="PANTHER" id="PTHR35561:SF1">
    <property type="entry name" value="RNA 2',3'-CYCLIC PHOSPHODIESTERASE"/>
    <property type="match status" value="1"/>
</dbReference>
<dbReference type="EMBL" id="QHLQ01000007">
    <property type="protein sequence ID" value="NIZ61139.1"/>
    <property type="molecule type" value="Genomic_DNA"/>
</dbReference>
<feature type="active site" description="Proton acceptor" evidence="2">
    <location>
        <position position="119"/>
    </location>
</feature>
<keyword evidence="4" id="KW-1185">Reference proteome</keyword>
<protein>
    <recommendedName>
        <fullName evidence="2">RNA 2',3'-cyclic phosphodiesterase</fullName>
        <shortName evidence="2">RNA 2',3'-CPDase</shortName>
        <ecNumber evidence="2">3.1.4.58</ecNumber>
    </recommendedName>
</protein>
<dbReference type="SUPFAM" id="SSF55144">
    <property type="entry name" value="LigT-like"/>
    <property type="match status" value="1"/>
</dbReference>
<accession>A0ABX0W6E8</accession>
<dbReference type="Gene3D" id="3.90.1140.10">
    <property type="entry name" value="Cyclic phosphodiesterase"/>
    <property type="match status" value="1"/>
</dbReference>
<comment type="catalytic activity">
    <reaction evidence="2">
        <text>a 3'-end 2',3'-cyclophospho-ribonucleotide-RNA + H2O = a 3'-end 2'-phospho-ribonucleotide-RNA + H(+)</text>
        <dbReference type="Rhea" id="RHEA:11828"/>
        <dbReference type="Rhea" id="RHEA-COMP:10464"/>
        <dbReference type="Rhea" id="RHEA-COMP:17353"/>
        <dbReference type="ChEBI" id="CHEBI:15377"/>
        <dbReference type="ChEBI" id="CHEBI:15378"/>
        <dbReference type="ChEBI" id="CHEBI:83064"/>
        <dbReference type="ChEBI" id="CHEBI:173113"/>
        <dbReference type="EC" id="3.1.4.58"/>
    </reaction>
</comment>
<comment type="caution">
    <text evidence="3">The sequence shown here is derived from an EMBL/GenBank/DDBJ whole genome shotgun (WGS) entry which is preliminary data.</text>
</comment>
<organism evidence="3 4">
    <name type="scientific">Parasedimentitalea denitrificans</name>
    <dbReference type="NCBI Taxonomy" id="2211118"/>
    <lineage>
        <taxon>Bacteria</taxon>
        <taxon>Pseudomonadati</taxon>
        <taxon>Pseudomonadota</taxon>
        <taxon>Alphaproteobacteria</taxon>
        <taxon>Rhodobacterales</taxon>
        <taxon>Paracoccaceae</taxon>
        <taxon>Parasedimentitalea</taxon>
    </lineage>
</organism>
<dbReference type="EC" id="3.1.4.58" evidence="2"/>
<feature type="short sequence motif" description="HXTX 1" evidence="2">
    <location>
        <begin position="36"/>
        <end position="39"/>
    </location>
</feature>
<reference evidence="3 4" key="1">
    <citation type="submission" date="2018-05" db="EMBL/GenBank/DDBJ databases">
        <authorList>
            <person name="Zhang Y.-J."/>
        </authorList>
    </citation>
    <scope>NUCLEOTIDE SEQUENCE [LARGE SCALE GENOMIC DNA]</scope>
    <source>
        <strain evidence="3 4">CY04</strain>
    </source>
</reference>
<evidence type="ECO:0000256" key="1">
    <source>
        <dbReference type="ARBA" id="ARBA00022801"/>
    </source>
</evidence>
<keyword evidence="1 2" id="KW-0378">Hydrolase</keyword>
<name>A0ABX0W6E8_9RHOB</name>
<dbReference type="Pfam" id="PF13563">
    <property type="entry name" value="2_5_RNA_ligase2"/>
    <property type="match status" value="1"/>
</dbReference>
<dbReference type="PANTHER" id="PTHR35561">
    <property type="entry name" value="RNA 2',3'-CYCLIC PHOSPHODIESTERASE"/>
    <property type="match status" value="1"/>
</dbReference>
<dbReference type="InterPro" id="IPR004175">
    <property type="entry name" value="RNA_CPDase"/>
</dbReference>
<sequence>MRAFLAIELPDQVTSALSQVALSLPVGRPTLEENLHLTLVFLGDQSDAQLEDLHYELTDIPVHEFELGFDGLGSFGTGAPKVLFARIAENKVLTDLHQQVRRAAHRTGIVLARQRYRPHVTLARFGRGLQWRDAERLEGFIADHSQVDIPSFSVAGFSMFQSTLHRDGAIYEPLADYGGIDLG</sequence>
<dbReference type="Proteomes" id="UP001429564">
    <property type="component" value="Unassembled WGS sequence"/>
</dbReference>
<feature type="short sequence motif" description="HXTX 2" evidence="2">
    <location>
        <begin position="119"/>
        <end position="122"/>
    </location>
</feature>
<gene>
    <name evidence="3" type="primary">thpR</name>
    <name evidence="3" type="ORF">DL239_09135</name>
</gene>
<dbReference type="RefSeq" id="WP_167683704.1">
    <property type="nucleotide sequence ID" value="NZ_QHLQ01000007.1"/>
</dbReference>
<evidence type="ECO:0000256" key="2">
    <source>
        <dbReference type="HAMAP-Rule" id="MF_01940"/>
    </source>
</evidence>
<comment type="function">
    <text evidence="2">Hydrolyzes RNA 2',3'-cyclic phosphodiester to an RNA 2'-phosphomonoester.</text>
</comment>
<feature type="active site" description="Proton donor" evidence="2">
    <location>
        <position position="36"/>
    </location>
</feature>
<proteinExistence type="inferred from homology"/>